<dbReference type="InterPro" id="IPR014509">
    <property type="entry name" value="YjdF-like"/>
</dbReference>
<dbReference type="AlphaFoldDB" id="A0A1F7W5E8"/>
<proteinExistence type="predicted"/>
<keyword evidence="1" id="KW-0812">Transmembrane</keyword>
<reference evidence="2 3" key="1">
    <citation type="journal article" date="2016" name="Nat. Commun.">
        <title>Thousands of microbial genomes shed light on interconnected biogeochemical processes in an aquifer system.</title>
        <authorList>
            <person name="Anantharaman K."/>
            <person name="Brown C.T."/>
            <person name="Hug L.A."/>
            <person name="Sharon I."/>
            <person name="Castelle C.J."/>
            <person name="Probst A.J."/>
            <person name="Thomas B.C."/>
            <person name="Singh A."/>
            <person name="Wilkins M.J."/>
            <person name="Karaoz U."/>
            <person name="Brodie E.L."/>
            <person name="Williams K.H."/>
            <person name="Hubbard S.S."/>
            <person name="Banfield J.F."/>
        </authorList>
    </citation>
    <scope>NUCLEOTIDE SEQUENCE [LARGE SCALE GENOMIC DNA]</scope>
</reference>
<name>A0A1F7W5E8_9BACT</name>
<evidence type="ECO:0000313" key="2">
    <source>
        <dbReference type="EMBL" id="OGL98045.1"/>
    </source>
</evidence>
<dbReference type="EMBL" id="MGFE01000025">
    <property type="protein sequence ID" value="OGL98045.1"/>
    <property type="molecule type" value="Genomic_DNA"/>
</dbReference>
<comment type="caution">
    <text evidence="2">The sequence shown here is derived from an EMBL/GenBank/DDBJ whole genome shotgun (WGS) entry which is preliminary data.</text>
</comment>
<dbReference type="Proteomes" id="UP000176501">
    <property type="component" value="Unassembled WGS sequence"/>
</dbReference>
<feature type="transmembrane region" description="Helical" evidence="1">
    <location>
        <begin position="34"/>
        <end position="55"/>
    </location>
</feature>
<keyword evidence="1" id="KW-1133">Transmembrane helix</keyword>
<evidence type="ECO:0000256" key="1">
    <source>
        <dbReference type="SAM" id="Phobius"/>
    </source>
</evidence>
<dbReference type="Pfam" id="PF09997">
    <property type="entry name" value="DUF2238"/>
    <property type="match status" value="1"/>
</dbReference>
<feature type="transmembrane region" description="Helical" evidence="1">
    <location>
        <begin position="67"/>
        <end position="86"/>
    </location>
</feature>
<protein>
    <recommendedName>
        <fullName evidence="4">VanZ-like domain-containing protein</fullName>
    </recommendedName>
</protein>
<gene>
    <name evidence="2" type="ORF">A2304_00865</name>
</gene>
<sequence length="135" mass="14958">MTYRKAIATGIAVYAVNAISLGLGWYKMFPNIDIPLHLGGGLAAGMFAIALHDDFKRRHQVGRTPAWYDLLFVLGFVALVAIAWEFHEYVLDRTIVTRFNFAINQMSVADTIGDFLNGLIGAFVGFSAFGRKKRA</sequence>
<evidence type="ECO:0000313" key="3">
    <source>
        <dbReference type="Proteomes" id="UP000176501"/>
    </source>
</evidence>
<feature type="transmembrane region" description="Helical" evidence="1">
    <location>
        <begin position="106"/>
        <end position="129"/>
    </location>
</feature>
<keyword evidence="1" id="KW-0472">Membrane</keyword>
<evidence type="ECO:0008006" key="4">
    <source>
        <dbReference type="Google" id="ProtNLM"/>
    </source>
</evidence>
<accession>A0A1F7W5E8</accession>
<organism evidence="2 3">
    <name type="scientific">Candidatus Uhrbacteria bacterium RIFOXYB2_FULL_57_15</name>
    <dbReference type="NCBI Taxonomy" id="1802422"/>
    <lineage>
        <taxon>Bacteria</taxon>
        <taxon>Candidatus Uhriibacteriota</taxon>
    </lineage>
</organism>